<dbReference type="Proteomes" id="UP001500454">
    <property type="component" value="Unassembled WGS sequence"/>
</dbReference>
<dbReference type="Gene3D" id="2.60.120.200">
    <property type="match status" value="1"/>
</dbReference>
<dbReference type="InterPro" id="IPR006558">
    <property type="entry name" value="LamG-like"/>
</dbReference>
<gene>
    <name evidence="4" type="ORF">GCM10023186_34600</name>
</gene>
<proteinExistence type="predicted"/>
<keyword evidence="5" id="KW-1185">Reference proteome</keyword>
<dbReference type="SUPFAM" id="SSF49899">
    <property type="entry name" value="Concanavalin A-like lectins/glucanases"/>
    <property type="match status" value="1"/>
</dbReference>
<accession>A0ABP8JBJ6</accession>
<name>A0ABP8JBJ6_9BACT</name>
<evidence type="ECO:0000259" key="3">
    <source>
        <dbReference type="SMART" id="SM00560"/>
    </source>
</evidence>
<reference evidence="5" key="1">
    <citation type="journal article" date="2019" name="Int. J. Syst. Evol. Microbiol.">
        <title>The Global Catalogue of Microorganisms (GCM) 10K type strain sequencing project: providing services to taxonomists for standard genome sequencing and annotation.</title>
        <authorList>
            <consortium name="The Broad Institute Genomics Platform"/>
            <consortium name="The Broad Institute Genome Sequencing Center for Infectious Disease"/>
            <person name="Wu L."/>
            <person name="Ma J."/>
        </authorList>
    </citation>
    <scope>NUCLEOTIDE SEQUENCE [LARGE SCALE GENOMIC DNA]</scope>
    <source>
        <strain evidence="5">JCM 17924</strain>
    </source>
</reference>
<dbReference type="InterPro" id="IPR026444">
    <property type="entry name" value="Secre_tail"/>
</dbReference>
<evidence type="ECO:0000313" key="4">
    <source>
        <dbReference type="EMBL" id="GAA4388202.1"/>
    </source>
</evidence>
<dbReference type="NCBIfam" id="TIGR04183">
    <property type="entry name" value="Por_Secre_tail"/>
    <property type="match status" value="1"/>
</dbReference>
<feature type="domain" description="LamG-like jellyroll fold" evidence="3">
    <location>
        <begin position="27"/>
        <end position="163"/>
    </location>
</feature>
<keyword evidence="2" id="KW-1015">Disulfide bond</keyword>
<dbReference type="EMBL" id="BAABHA010000010">
    <property type="protein sequence ID" value="GAA4388202.1"/>
    <property type="molecule type" value="Genomic_DNA"/>
</dbReference>
<organism evidence="4 5">
    <name type="scientific">Hymenobacter koreensis</name>
    <dbReference type="NCBI Taxonomy" id="1084523"/>
    <lineage>
        <taxon>Bacteria</taxon>
        <taxon>Pseudomonadati</taxon>
        <taxon>Bacteroidota</taxon>
        <taxon>Cytophagia</taxon>
        <taxon>Cytophagales</taxon>
        <taxon>Hymenobacteraceae</taxon>
        <taxon>Hymenobacter</taxon>
    </lineage>
</organism>
<dbReference type="Pfam" id="PF18962">
    <property type="entry name" value="Por_Secre_tail"/>
    <property type="match status" value="1"/>
</dbReference>
<keyword evidence="1" id="KW-0732">Signal</keyword>
<evidence type="ECO:0000256" key="2">
    <source>
        <dbReference type="ARBA" id="ARBA00023157"/>
    </source>
</evidence>
<dbReference type="InterPro" id="IPR013320">
    <property type="entry name" value="ConA-like_dom_sf"/>
</dbReference>
<protein>
    <recommendedName>
        <fullName evidence="3">LamG-like jellyroll fold domain-containing protein</fullName>
    </recommendedName>
</protein>
<sequence>MQGAGNTISFNGSTSINCGTNNRGITQQVTVEAWIKTTNSGYQWVMGKYQDSNGDDKGYHLQTFNGLASFHGRAGNFQYYTSGQSTMRVDDGRWHHLVGICAGNTWQIYVDGALVNSTTFNYTNGNIASSAPMAIGMYAGANAQYFQGQIDELRVWRTVRTPAEIRGAMCQKFTTAPSNLVAYFRFDQASGNTLLDEGSVPTNGTLNNFGTTPSWIRSGAAIGDASVSAYPGGAVSLTAANGDVAEVSNVIGPVQGVQLYAVNSAPAVSPGAGAASSYFGVFTSPANAANYTLTLRPQDGSSTGKKMAVRTANDASSWTTPATTNTASAVALSGHAYRGEYILVNNVWTGAVSSVYTDAANWSANVVPGATDDVSIPANAIRMPVLSSAASAAGFTVAAGASMTVAPSGTLSVAGNLTNNGTVTGLGTVTLTGTAQQTLSGTGTADLGYLTVGTAGAQSSLPLQIRRVLTANGNLALTDNTLTLLSDAGATAMLYNVPAASVTGRVTVQRYLDGSLNGGPGYRHLSSPVENPPLADLATASFTPIVNPNYTSSTVPFPNIFYFGTNDVGPGTSVADFDQGWLSPASTTNVVLSFASAYSVNIAGNQMVDFVGTLNTQGRQPIIPQRNGLPQAGWNLIGNPFPGPIDWNVLITGADNVDNALYVFKSSGQYTGSYATYINGVSANGGSNIIPMGQGFFIRTSVPRADFGTIIFSNASRLTSYQNPALQRTQETRPLVQLELRGSTGPADQVTVYLQPGATAGFDAAFDAYKLAGSNATRLAIQAGSSELSISGLPLPGQSPVTVPLLVQVAQPGSYTLEASRLINLPAGTTAFLHDAQTGTRINLAQQAIYSFTATGTTLPGRFSLELNPNRPLAANTALSEQLSVYPNPARQELWLGLPVSARKLGAEVTVVNALGQQVFAQKLPATVAQENQKLALPALARGVYTLRVALAEGVATKRLVIE</sequence>
<comment type="caution">
    <text evidence="4">The sequence shown here is derived from an EMBL/GenBank/DDBJ whole genome shotgun (WGS) entry which is preliminary data.</text>
</comment>
<evidence type="ECO:0000313" key="5">
    <source>
        <dbReference type="Proteomes" id="UP001500454"/>
    </source>
</evidence>
<evidence type="ECO:0000256" key="1">
    <source>
        <dbReference type="ARBA" id="ARBA00022729"/>
    </source>
</evidence>
<dbReference type="SMART" id="SM00560">
    <property type="entry name" value="LamGL"/>
    <property type="match status" value="1"/>
</dbReference>
<dbReference type="Pfam" id="PF13385">
    <property type="entry name" value="Laminin_G_3"/>
    <property type="match status" value="1"/>
</dbReference>